<accession>A0A844ZI95</accession>
<dbReference type="GO" id="GO:0005524">
    <property type="term" value="F:ATP binding"/>
    <property type="evidence" value="ECO:0007669"/>
    <property type="project" value="UniProtKB-KW"/>
</dbReference>
<dbReference type="AlphaFoldDB" id="A0A844ZI95"/>
<sequence length="291" mass="31246">MIVTRFAPSPNGSLHLGHAFSAIVAHDLAHASGVEEGAGEAGRFLLRIEDIDGARSRIELAEEFRADLAWLGLSWEEVPAQSSRVDEYEVAAATLAAMGVLYPCKCTRADIAAAATRHGPDGPVYPGTCKLDPPAPGQALAWRLDIDEAISRTGPLHWFDELAGEQLARPELAGDVVLVRKDEDTPASYHLAVTLDDARDGVTLVTRGADLFAATHVHRLLQALLGLPVPRWHHHALLLDEDGRKLAKRRGSPSLADRRAAGEDGLALARQLRMGQMPGGITLSETLNEAP</sequence>
<dbReference type="RefSeq" id="WP_160589132.1">
    <property type="nucleotide sequence ID" value="NZ_BAAAFP010000002.1"/>
</dbReference>
<name>A0A844ZI95_9SPHN</name>
<dbReference type="PROSITE" id="PS00178">
    <property type="entry name" value="AA_TRNA_LIGASE_I"/>
    <property type="match status" value="1"/>
</dbReference>
<keyword evidence="10" id="KW-1185">Reference proteome</keyword>
<dbReference type="Proteomes" id="UP000435243">
    <property type="component" value="Unassembled WGS sequence"/>
</dbReference>
<dbReference type="Gene3D" id="3.40.50.620">
    <property type="entry name" value="HUPs"/>
    <property type="match status" value="1"/>
</dbReference>
<proteinExistence type="inferred from homology"/>
<keyword evidence="7" id="KW-0648">Protein biosynthesis</keyword>
<evidence type="ECO:0000256" key="7">
    <source>
        <dbReference type="RuleBase" id="RU363037"/>
    </source>
</evidence>
<dbReference type="PRINTS" id="PR00987">
    <property type="entry name" value="TRNASYNTHGLU"/>
</dbReference>
<dbReference type="GO" id="GO:0005829">
    <property type="term" value="C:cytosol"/>
    <property type="evidence" value="ECO:0007669"/>
    <property type="project" value="TreeGrafter"/>
</dbReference>
<evidence type="ECO:0000313" key="9">
    <source>
        <dbReference type="EMBL" id="MXO87163.1"/>
    </source>
</evidence>
<evidence type="ECO:0000256" key="1">
    <source>
        <dbReference type="ARBA" id="ARBA00022598"/>
    </source>
</evidence>
<keyword evidence="2" id="KW-0479">Metal-binding</keyword>
<evidence type="ECO:0000259" key="8">
    <source>
        <dbReference type="Pfam" id="PF00749"/>
    </source>
</evidence>
<comment type="similarity">
    <text evidence="7">Belongs to the class-I aminoacyl-tRNA synthetase family.</text>
</comment>
<dbReference type="OrthoDB" id="9807503at2"/>
<dbReference type="PANTHER" id="PTHR43311">
    <property type="entry name" value="GLUTAMATE--TRNA LIGASE"/>
    <property type="match status" value="1"/>
</dbReference>
<keyword evidence="4" id="KW-0862">Zinc</keyword>
<dbReference type="NCBIfam" id="NF004315">
    <property type="entry name" value="PRK05710.1-4"/>
    <property type="match status" value="1"/>
</dbReference>
<comment type="caution">
    <text evidence="9">The sequence shown here is derived from an EMBL/GenBank/DDBJ whole genome shotgun (WGS) entry which is preliminary data.</text>
</comment>
<dbReference type="GO" id="GO:0006424">
    <property type="term" value="P:glutamyl-tRNA aminoacylation"/>
    <property type="evidence" value="ECO:0007669"/>
    <property type="project" value="TreeGrafter"/>
</dbReference>
<protein>
    <submittedName>
        <fullName evidence="9">tRNA glutamyl-Q(34) synthetase GluQRS</fullName>
        <ecNumber evidence="9">6.1.1.-</ecNumber>
    </submittedName>
</protein>
<evidence type="ECO:0000256" key="4">
    <source>
        <dbReference type="ARBA" id="ARBA00022833"/>
    </source>
</evidence>
<reference evidence="9 10" key="1">
    <citation type="submission" date="2019-12" db="EMBL/GenBank/DDBJ databases">
        <title>Genomic-based taxomic classification of the family Erythrobacteraceae.</title>
        <authorList>
            <person name="Xu L."/>
        </authorList>
    </citation>
    <scope>NUCLEOTIDE SEQUENCE [LARGE SCALE GENOMIC DNA]</scope>
    <source>
        <strain evidence="9 10">JCM 16339</strain>
    </source>
</reference>
<dbReference type="EMBL" id="WTYY01000001">
    <property type="protein sequence ID" value="MXO87163.1"/>
    <property type="molecule type" value="Genomic_DNA"/>
</dbReference>
<dbReference type="GO" id="GO:0004818">
    <property type="term" value="F:glutamate-tRNA ligase activity"/>
    <property type="evidence" value="ECO:0007669"/>
    <property type="project" value="TreeGrafter"/>
</dbReference>
<dbReference type="InterPro" id="IPR049940">
    <property type="entry name" value="GluQ/Sye"/>
</dbReference>
<dbReference type="EC" id="6.1.1.-" evidence="9"/>
<dbReference type="Pfam" id="PF00749">
    <property type="entry name" value="tRNA-synt_1c"/>
    <property type="match status" value="1"/>
</dbReference>
<dbReference type="InterPro" id="IPR020058">
    <property type="entry name" value="Glu/Gln-tRNA-synth_Ib_cat-dom"/>
</dbReference>
<organism evidence="9 10">
    <name type="scientific">Alteraurantiacibacter aestuarii</name>
    <dbReference type="NCBI Taxonomy" id="650004"/>
    <lineage>
        <taxon>Bacteria</taxon>
        <taxon>Pseudomonadati</taxon>
        <taxon>Pseudomonadota</taxon>
        <taxon>Alphaproteobacteria</taxon>
        <taxon>Sphingomonadales</taxon>
        <taxon>Erythrobacteraceae</taxon>
        <taxon>Alteraurantiacibacter</taxon>
    </lineage>
</organism>
<dbReference type="InterPro" id="IPR000924">
    <property type="entry name" value="Glu/Gln-tRNA-synth"/>
</dbReference>
<dbReference type="SUPFAM" id="SSF52374">
    <property type="entry name" value="Nucleotidylyl transferase"/>
    <property type="match status" value="1"/>
</dbReference>
<evidence type="ECO:0000256" key="2">
    <source>
        <dbReference type="ARBA" id="ARBA00022723"/>
    </source>
</evidence>
<dbReference type="InterPro" id="IPR001412">
    <property type="entry name" value="aa-tRNA-synth_I_CS"/>
</dbReference>
<keyword evidence="5 7" id="KW-0067">ATP-binding</keyword>
<keyword evidence="3 7" id="KW-0547">Nucleotide-binding</keyword>
<evidence type="ECO:0000256" key="5">
    <source>
        <dbReference type="ARBA" id="ARBA00022840"/>
    </source>
</evidence>
<evidence type="ECO:0000256" key="3">
    <source>
        <dbReference type="ARBA" id="ARBA00022741"/>
    </source>
</evidence>
<evidence type="ECO:0000313" key="10">
    <source>
        <dbReference type="Proteomes" id="UP000435243"/>
    </source>
</evidence>
<dbReference type="InterPro" id="IPR014729">
    <property type="entry name" value="Rossmann-like_a/b/a_fold"/>
</dbReference>
<dbReference type="PANTHER" id="PTHR43311:SF1">
    <property type="entry name" value="GLUTAMYL-Q TRNA(ASP) SYNTHETASE"/>
    <property type="match status" value="1"/>
</dbReference>
<gene>
    <name evidence="9" type="ORF">GRI32_00230</name>
</gene>
<feature type="domain" description="Glutamyl/glutaminyl-tRNA synthetase class Ib catalytic" evidence="8">
    <location>
        <begin position="2"/>
        <end position="266"/>
    </location>
</feature>
<keyword evidence="6 7" id="KW-0030">Aminoacyl-tRNA synthetase</keyword>
<keyword evidence="1 7" id="KW-0436">Ligase</keyword>
<evidence type="ECO:0000256" key="6">
    <source>
        <dbReference type="ARBA" id="ARBA00023146"/>
    </source>
</evidence>